<feature type="non-terminal residue" evidence="1">
    <location>
        <position position="97"/>
    </location>
</feature>
<sequence length="97" mass="10994">MLQHKHLKEPCYYCHINLCYVSQKLHRKITTSTVTIQGHHQYDPNDVGRSATLVKPVSLKKFKDILLDVDLSYSSADGCILKDEEGDNGFAMDSLLL</sequence>
<gene>
    <name evidence="1" type="ORF">K7432_017002</name>
</gene>
<accession>A0ABR2VLY7</accession>
<evidence type="ECO:0000313" key="2">
    <source>
        <dbReference type="Proteomes" id="UP001479436"/>
    </source>
</evidence>
<name>A0ABR2VLY7_9FUNG</name>
<dbReference type="Proteomes" id="UP001479436">
    <property type="component" value="Unassembled WGS sequence"/>
</dbReference>
<reference evidence="1 2" key="1">
    <citation type="submission" date="2023-04" db="EMBL/GenBank/DDBJ databases">
        <title>Genome of Basidiobolus ranarum AG-B5.</title>
        <authorList>
            <person name="Stajich J.E."/>
            <person name="Carter-House D."/>
            <person name="Gryganskyi A."/>
        </authorList>
    </citation>
    <scope>NUCLEOTIDE SEQUENCE [LARGE SCALE GENOMIC DNA]</scope>
    <source>
        <strain evidence="1 2">AG-B5</strain>
    </source>
</reference>
<proteinExistence type="predicted"/>
<keyword evidence="2" id="KW-1185">Reference proteome</keyword>
<organism evidence="1 2">
    <name type="scientific">Basidiobolus ranarum</name>
    <dbReference type="NCBI Taxonomy" id="34480"/>
    <lineage>
        <taxon>Eukaryota</taxon>
        <taxon>Fungi</taxon>
        <taxon>Fungi incertae sedis</taxon>
        <taxon>Zoopagomycota</taxon>
        <taxon>Entomophthoromycotina</taxon>
        <taxon>Basidiobolomycetes</taxon>
        <taxon>Basidiobolales</taxon>
        <taxon>Basidiobolaceae</taxon>
        <taxon>Basidiobolus</taxon>
    </lineage>
</organism>
<comment type="caution">
    <text evidence="1">The sequence shown here is derived from an EMBL/GenBank/DDBJ whole genome shotgun (WGS) entry which is preliminary data.</text>
</comment>
<protein>
    <submittedName>
        <fullName evidence="1">Uncharacterized protein</fullName>
    </submittedName>
</protein>
<dbReference type="EMBL" id="JASJQH010010118">
    <property type="protein sequence ID" value="KAK9674688.1"/>
    <property type="molecule type" value="Genomic_DNA"/>
</dbReference>
<evidence type="ECO:0000313" key="1">
    <source>
        <dbReference type="EMBL" id="KAK9674688.1"/>
    </source>
</evidence>